<accession>A0A2I2KJZ0</accession>
<dbReference type="CDD" id="cd06558">
    <property type="entry name" value="crotonase-like"/>
    <property type="match status" value="1"/>
</dbReference>
<dbReference type="PANTHER" id="PTHR43802">
    <property type="entry name" value="ENOYL-COA HYDRATASE"/>
    <property type="match status" value="1"/>
</dbReference>
<dbReference type="GO" id="GO:0003824">
    <property type="term" value="F:catalytic activity"/>
    <property type="evidence" value="ECO:0007669"/>
    <property type="project" value="UniProtKB-ARBA"/>
</dbReference>
<sequence>MAGHDHRRVRDAESALADLSTDPEVFSPRGGSPLLVIDAASPAAVEVARVARRLPCVCVAVAEDLRWVPAEVATAGFDILLTDERDAPRPWASPPGGLAAGVDVLAAVAAANPFSVVALVQLLRISTGIDVRDAVVAESFAYSALQAGPEFAGWLDRHRRRRSAREARRAAPDRAAGLATTPAVASRAADEPAVLVRRDAGVLTVTLNRPRVHNAVNIDLRDGLVSAFRFAAADPELTAITLVGAGPSFSSGGDLTEFGTLVDPVDAHAVRTSRSIPLTLLASGLPATAYVHGLCIGAGAELPAFCRRVVAAEDATFRLPEITMGLVPGAGGTASIPRRTGPERAAYLILSGQAIDAAQALAWGLVDVIEPRRAWPPAAA</sequence>
<dbReference type="Pfam" id="PF00378">
    <property type="entry name" value="ECH_1"/>
    <property type="match status" value="1"/>
</dbReference>
<comment type="similarity">
    <text evidence="1">Belongs to the enoyl-CoA hydratase/isomerase family.</text>
</comment>
<evidence type="ECO:0000256" key="1">
    <source>
        <dbReference type="ARBA" id="ARBA00005254"/>
    </source>
</evidence>
<organism evidence="2 3">
    <name type="scientific">Frankia canadensis</name>
    <dbReference type="NCBI Taxonomy" id="1836972"/>
    <lineage>
        <taxon>Bacteria</taxon>
        <taxon>Bacillati</taxon>
        <taxon>Actinomycetota</taxon>
        <taxon>Actinomycetes</taxon>
        <taxon>Frankiales</taxon>
        <taxon>Frankiaceae</taxon>
        <taxon>Frankia</taxon>
    </lineage>
</organism>
<gene>
    <name evidence="2" type="ORF">FRACA_120030</name>
</gene>
<reference evidence="2 3" key="1">
    <citation type="submission" date="2017-06" db="EMBL/GenBank/DDBJ databases">
        <authorList>
            <person name="Kim H.J."/>
            <person name="Triplett B.A."/>
        </authorList>
    </citation>
    <scope>NUCLEOTIDE SEQUENCE [LARGE SCALE GENOMIC DNA]</scope>
    <source>
        <strain evidence="2">FRACA_ARgP5</strain>
    </source>
</reference>
<dbReference type="PANTHER" id="PTHR43802:SF1">
    <property type="entry name" value="IP11341P-RELATED"/>
    <property type="match status" value="1"/>
</dbReference>
<dbReference type="OrthoDB" id="3207739at2"/>
<dbReference type="Gene3D" id="3.90.226.10">
    <property type="entry name" value="2-enoyl-CoA Hydratase, Chain A, domain 1"/>
    <property type="match status" value="1"/>
</dbReference>
<protein>
    <submittedName>
        <fullName evidence="2">Enoyl-CoA hydratase/carnithine racemase</fullName>
    </submittedName>
</protein>
<proteinExistence type="inferred from homology"/>
<keyword evidence="3" id="KW-1185">Reference proteome</keyword>
<dbReference type="Proteomes" id="UP000234331">
    <property type="component" value="Unassembled WGS sequence"/>
</dbReference>
<dbReference type="InterPro" id="IPR001753">
    <property type="entry name" value="Enoyl-CoA_hydra/iso"/>
</dbReference>
<name>A0A2I2KJZ0_9ACTN</name>
<evidence type="ECO:0000313" key="3">
    <source>
        <dbReference type="Proteomes" id="UP000234331"/>
    </source>
</evidence>
<evidence type="ECO:0000313" key="2">
    <source>
        <dbReference type="EMBL" id="SNQ45967.1"/>
    </source>
</evidence>
<dbReference type="AlphaFoldDB" id="A0A2I2KJZ0"/>
<dbReference type="InterPro" id="IPR029045">
    <property type="entry name" value="ClpP/crotonase-like_dom_sf"/>
</dbReference>
<dbReference type="EMBL" id="FZMO01000024">
    <property type="protein sequence ID" value="SNQ45967.1"/>
    <property type="molecule type" value="Genomic_DNA"/>
</dbReference>
<dbReference type="SUPFAM" id="SSF52096">
    <property type="entry name" value="ClpP/crotonase"/>
    <property type="match status" value="1"/>
</dbReference>